<dbReference type="Proteomes" id="UP000308330">
    <property type="component" value="Unassembled WGS sequence"/>
</dbReference>
<protein>
    <recommendedName>
        <fullName evidence="3">Transposase</fullName>
    </recommendedName>
</protein>
<sequence length="162" mass="19426">MEKRKTTTPTFNSKNKRPWLTENHKRLSDWAIRIGKETIDWLINKGIPVSFANVAQWSKEVDTEGKGIHENTIQSNEELYEYYKQHSKTFKQREKNKGIKTNNLNLDVSFQILKPNRYLDNLHRKYMKLSKQELAQRLILAEQYISENENKWVKAYFESFKE</sequence>
<dbReference type="EMBL" id="SZPT01000002">
    <property type="protein sequence ID" value="TKI49082.1"/>
    <property type="molecule type" value="Genomic_DNA"/>
</dbReference>
<reference evidence="1 2" key="1">
    <citation type="submission" date="2019-04" db="EMBL/GenBank/DDBJ databases">
        <title>Lysinibacillus genome sequencing.</title>
        <authorList>
            <person name="Dunlap C."/>
        </authorList>
    </citation>
    <scope>NUCLEOTIDE SEQUENCE [LARGE SCALE GENOMIC DNA]</scope>
    <source>
        <strain evidence="1 2">KCTC 33042</strain>
    </source>
</reference>
<proteinExistence type="predicted"/>
<accession>A0ABY2T3R7</accession>
<comment type="caution">
    <text evidence="1">The sequence shown here is derived from an EMBL/GenBank/DDBJ whole genome shotgun (WGS) entry which is preliminary data.</text>
</comment>
<name>A0ABY2T3R7_9BACI</name>
<gene>
    <name evidence="1" type="ORF">FC748_05835</name>
</gene>
<organism evidence="1 2">
    <name type="scientific">Lysinibacillus tabacifolii</name>
    <dbReference type="NCBI Taxonomy" id="1173107"/>
    <lineage>
        <taxon>Bacteria</taxon>
        <taxon>Bacillati</taxon>
        <taxon>Bacillota</taxon>
        <taxon>Bacilli</taxon>
        <taxon>Bacillales</taxon>
        <taxon>Bacillaceae</taxon>
        <taxon>Lysinibacillus</taxon>
    </lineage>
</organism>
<evidence type="ECO:0000313" key="2">
    <source>
        <dbReference type="Proteomes" id="UP000308330"/>
    </source>
</evidence>
<evidence type="ECO:0008006" key="3">
    <source>
        <dbReference type="Google" id="ProtNLM"/>
    </source>
</evidence>
<evidence type="ECO:0000313" key="1">
    <source>
        <dbReference type="EMBL" id="TKI49082.1"/>
    </source>
</evidence>
<keyword evidence="2" id="KW-1185">Reference proteome</keyword>